<feature type="region of interest" description="Disordered" evidence="1">
    <location>
        <begin position="27"/>
        <end position="57"/>
    </location>
</feature>
<feature type="compositionally biased region" description="Basic and acidic residues" evidence="1">
    <location>
        <begin position="28"/>
        <end position="51"/>
    </location>
</feature>
<protein>
    <submittedName>
        <fullName evidence="2">Uncharacterized protein</fullName>
    </submittedName>
</protein>
<sequence length="162" mass="17902">MCNTDINVLLGNIIVLFTDLRNKLSSNLKKDSRKTDGQTKTRNQNKERDLDGATNDRACNNTSDDILKLSTITKSAVIDAPRRLGSPSMWSLNATVVLKNSVIDWIAANKVEEDQISLSKKPNIPNIVGKPTGDLVAQSAPKNFHPFCKEPRNQSLARTSKQ</sequence>
<gene>
    <name evidence="2" type="ORF">SMRZ_LOCUS20035</name>
</gene>
<evidence type="ECO:0000313" key="3">
    <source>
        <dbReference type="Proteomes" id="UP000277204"/>
    </source>
</evidence>
<evidence type="ECO:0000313" key="2">
    <source>
        <dbReference type="EMBL" id="VDP33900.1"/>
    </source>
</evidence>
<keyword evidence="3" id="KW-1185">Reference proteome</keyword>
<evidence type="ECO:0000256" key="1">
    <source>
        <dbReference type="SAM" id="MobiDB-lite"/>
    </source>
</evidence>
<reference evidence="2 3" key="1">
    <citation type="submission" date="2018-11" db="EMBL/GenBank/DDBJ databases">
        <authorList>
            <consortium name="Pathogen Informatics"/>
        </authorList>
    </citation>
    <scope>NUCLEOTIDE SEQUENCE [LARGE SCALE GENOMIC DNA]</scope>
    <source>
        <strain evidence="2 3">Zambia</strain>
    </source>
</reference>
<dbReference type="EMBL" id="UZAI01018156">
    <property type="protein sequence ID" value="VDP33900.1"/>
    <property type="molecule type" value="Genomic_DNA"/>
</dbReference>
<dbReference type="Proteomes" id="UP000277204">
    <property type="component" value="Unassembled WGS sequence"/>
</dbReference>
<proteinExistence type="predicted"/>
<feature type="compositionally biased region" description="Polar residues" evidence="1">
    <location>
        <begin position="153"/>
        <end position="162"/>
    </location>
</feature>
<name>A0A183MVG0_9TREM</name>
<feature type="region of interest" description="Disordered" evidence="1">
    <location>
        <begin position="142"/>
        <end position="162"/>
    </location>
</feature>
<organism evidence="2 3">
    <name type="scientific">Schistosoma margrebowiei</name>
    <dbReference type="NCBI Taxonomy" id="48269"/>
    <lineage>
        <taxon>Eukaryota</taxon>
        <taxon>Metazoa</taxon>
        <taxon>Spiralia</taxon>
        <taxon>Lophotrochozoa</taxon>
        <taxon>Platyhelminthes</taxon>
        <taxon>Trematoda</taxon>
        <taxon>Digenea</taxon>
        <taxon>Strigeidida</taxon>
        <taxon>Schistosomatoidea</taxon>
        <taxon>Schistosomatidae</taxon>
        <taxon>Schistosoma</taxon>
    </lineage>
</organism>
<accession>A0A183MVG0</accession>
<dbReference type="AlphaFoldDB" id="A0A183MVG0"/>